<accession>A0A8J5MAY3</accession>
<evidence type="ECO:0000313" key="2">
    <source>
        <dbReference type="Proteomes" id="UP000709295"/>
    </source>
</evidence>
<dbReference type="Proteomes" id="UP000709295">
    <property type="component" value="Unassembled WGS sequence"/>
</dbReference>
<evidence type="ECO:0000313" key="1">
    <source>
        <dbReference type="EMBL" id="KAG6970171.1"/>
    </source>
</evidence>
<dbReference type="EMBL" id="JAENGY010000189">
    <property type="protein sequence ID" value="KAG6970171.1"/>
    <property type="molecule type" value="Genomic_DNA"/>
</dbReference>
<keyword evidence="2" id="KW-1185">Reference proteome</keyword>
<gene>
    <name evidence="1" type="ORF">JG688_00004991</name>
</gene>
<comment type="caution">
    <text evidence="1">The sequence shown here is derived from an EMBL/GenBank/DDBJ whole genome shotgun (WGS) entry which is preliminary data.</text>
</comment>
<organism evidence="1 2">
    <name type="scientific">Phytophthora aleatoria</name>
    <dbReference type="NCBI Taxonomy" id="2496075"/>
    <lineage>
        <taxon>Eukaryota</taxon>
        <taxon>Sar</taxon>
        <taxon>Stramenopiles</taxon>
        <taxon>Oomycota</taxon>
        <taxon>Peronosporomycetes</taxon>
        <taxon>Peronosporales</taxon>
        <taxon>Peronosporaceae</taxon>
        <taxon>Phytophthora</taxon>
    </lineage>
</organism>
<sequence>MSLGTRDKHSCLGPLSEIKSQRFLSYLAKISLHSNRPWRTPPEIERRWGFLAPWCKVLIGRLVYGIALYDLDVWDCRKHSIGLKLNDDELEINRSSLEMIRETLVMLPAVAHVDHIAAKYRLDSYCEVEADILGERVEDVFPLSVVILGDVPGFQ</sequence>
<dbReference type="AlphaFoldDB" id="A0A8J5MAY3"/>
<reference evidence="1" key="1">
    <citation type="submission" date="2021-01" db="EMBL/GenBank/DDBJ databases">
        <title>Phytophthora aleatoria, a newly-described species from Pinus radiata is distinct from Phytophthora cactorum isolates based on comparative genomics.</title>
        <authorList>
            <person name="Mcdougal R."/>
            <person name="Panda P."/>
            <person name="Williams N."/>
            <person name="Studholme D.J."/>
        </authorList>
    </citation>
    <scope>NUCLEOTIDE SEQUENCE</scope>
    <source>
        <strain evidence="1">NZFS 4037</strain>
    </source>
</reference>
<proteinExistence type="predicted"/>
<protein>
    <submittedName>
        <fullName evidence="1">Uncharacterized protein</fullName>
    </submittedName>
</protein>
<name>A0A8J5MAY3_9STRA</name>